<evidence type="ECO:0000313" key="2">
    <source>
        <dbReference type="EMBL" id="EHP37769.1"/>
    </source>
</evidence>
<feature type="region of interest" description="Disordered" evidence="1">
    <location>
        <begin position="1"/>
        <end position="21"/>
    </location>
</feature>
<accession>H1SI68</accession>
<reference evidence="2 3" key="1">
    <citation type="journal article" date="2012" name="J. Bacteriol.">
        <title>De Novo Genome Project of Cupriavidus basilensis OR16.</title>
        <authorList>
            <person name="Cserhati M."/>
            <person name="Kriszt B."/>
            <person name="Szoboszlay S."/>
            <person name="Toth A."/>
            <person name="Szabo I."/>
            <person name="Tancsics A."/>
            <person name="Nagy I."/>
            <person name="Horvath B."/>
            <person name="Nagy I."/>
            <person name="Kukolya J."/>
        </authorList>
    </citation>
    <scope>NUCLEOTIDE SEQUENCE [LARGE SCALE GENOMIC DNA]</scope>
    <source>
        <strain evidence="2 3">OR16</strain>
    </source>
</reference>
<evidence type="ECO:0000256" key="1">
    <source>
        <dbReference type="SAM" id="MobiDB-lite"/>
    </source>
</evidence>
<proteinExistence type="predicted"/>
<dbReference type="PATRIC" id="fig|1127483.3.peg.8125"/>
<dbReference type="AlphaFoldDB" id="H1SI68"/>
<comment type="caution">
    <text evidence="2">The sequence shown here is derived from an EMBL/GenBank/DDBJ whole genome shotgun (WGS) entry which is preliminary data.</text>
</comment>
<organism evidence="2 3">
    <name type="scientific">Cupriavidus basilensis OR16</name>
    <dbReference type="NCBI Taxonomy" id="1127483"/>
    <lineage>
        <taxon>Bacteria</taxon>
        <taxon>Pseudomonadati</taxon>
        <taxon>Pseudomonadota</taxon>
        <taxon>Betaproteobacteria</taxon>
        <taxon>Burkholderiales</taxon>
        <taxon>Burkholderiaceae</taxon>
        <taxon>Cupriavidus</taxon>
    </lineage>
</organism>
<name>H1SI68_9BURK</name>
<evidence type="ECO:0000313" key="3">
    <source>
        <dbReference type="Proteomes" id="UP000005808"/>
    </source>
</evidence>
<gene>
    <name evidence="2" type="ORF">OR16_40914</name>
</gene>
<sequence length="77" mass="7905">MPAGMTAAAQANGIRPWRHGKHRARRLCKNTCAPPGSQPIDYADARSPAAFIGVGEGDRLVNPGGRAAALPDGSAAQ</sequence>
<protein>
    <submittedName>
        <fullName evidence="2">Uncharacterized protein</fullName>
    </submittedName>
</protein>
<dbReference type="Proteomes" id="UP000005808">
    <property type="component" value="Unassembled WGS sequence"/>
</dbReference>
<dbReference type="EMBL" id="AHJE01000192">
    <property type="protein sequence ID" value="EHP37769.1"/>
    <property type="molecule type" value="Genomic_DNA"/>
</dbReference>